<comment type="caution">
    <text evidence="12">The sequence shown here is derived from an EMBL/GenBank/DDBJ whole genome shotgun (WGS) entry which is preliminary data.</text>
</comment>
<feature type="domain" description="ABC transporter" evidence="10">
    <location>
        <begin position="368"/>
        <end position="608"/>
    </location>
</feature>
<dbReference type="SUPFAM" id="SSF90123">
    <property type="entry name" value="ABC transporter transmembrane region"/>
    <property type="match status" value="1"/>
</dbReference>
<keyword evidence="13" id="KW-1185">Reference proteome</keyword>
<dbReference type="Gene3D" id="1.20.1560.10">
    <property type="entry name" value="ABC transporter type 1, transmembrane domain"/>
    <property type="match status" value="1"/>
</dbReference>
<dbReference type="InterPro" id="IPR003593">
    <property type="entry name" value="AAA+_ATPase"/>
</dbReference>
<dbReference type="EMBL" id="JBDKWZ010000005">
    <property type="protein sequence ID" value="MEN7548341.1"/>
    <property type="molecule type" value="Genomic_DNA"/>
</dbReference>
<name>A0AAW9S5J4_9BACT</name>
<dbReference type="PROSITE" id="PS00211">
    <property type="entry name" value="ABC_TRANSPORTER_1"/>
    <property type="match status" value="1"/>
</dbReference>
<evidence type="ECO:0000313" key="13">
    <source>
        <dbReference type="Proteomes" id="UP001403385"/>
    </source>
</evidence>
<evidence type="ECO:0000256" key="7">
    <source>
        <dbReference type="ARBA" id="ARBA00022989"/>
    </source>
</evidence>
<evidence type="ECO:0000256" key="9">
    <source>
        <dbReference type="SAM" id="Phobius"/>
    </source>
</evidence>
<dbReference type="FunFam" id="3.40.50.300:FF:000221">
    <property type="entry name" value="Multidrug ABC transporter ATP-binding protein"/>
    <property type="match status" value="1"/>
</dbReference>
<accession>A0AAW9S5J4</accession>
<dbReference type="InterPro" id="IPR017871">
    <property type="entry name" value="ABC_transporter-like_CS"/>
</dbReference>
<reference evidence="12 13" key="1">
    <citation type="submission" date="2024-04" db="EMBL/GenBank/DDBJ databases">
        <title>Novel genus in family Flammeovirgaceae.</title>
        <authorList>
            <person name="Nguyen T.H."/>
            <person name="Vuong T.Q."/>
            <person name="Le H."/>
            <person name="Kim S.-G."/>
        </authorList>
    </citation>
    <scope>NUCLEOTIDE SEQUENCE [LARGE SCALE GENOMIC DNA]</scope>
    <source>
        <strain evidence="12 13">JCM 23209</strain>
    </source>
</reference>
<dbReference type="SMART" id="SM00382">
    <property type="entry name" value="AAA"/>
    <property type="match status" value="1"/>
</dbReference>
<gene>
    <name evidence="12" type="ORF">AAG747_10510</name>
</gene>
<dbReference type="InterPro" id="IPR036640">
    <property type="entry name" value="ABC1_TM_sf"/>
</dbReference>
<dbReference type="InterPro" id="IPR011527">
    <property type="entry name" value="ABC1_TM_dom"/>
</dbReference>
<dbReference type="Proteomes" id="UP001403385">
    <property type="component" value="Unassembled WGS sequence"/>
</dbReference>
<comment type="subcellular location">
    <subcellularLocation>
        <location evidence="1">Cell membrane</location>
        <topology evidence="1">Multi-pass membrane protein</topology>
    </subcellularLocation>
</comment>
<dbReference type="GO" id="GO:0016887">
    <property type="term" value="F:ATP hydrolysis activity"/>
    <property type="evidence" value="ECO:0007669"/>
    <property type="project" value="InterPro"/>
</dbReference>
<dbReference type="SUPFAM" id="SSF52540">
    <property type="entry name" value="P-loop containing nucleoside triphosphate hydrolases"/>
    <property type="match status" value="1"/>
</dbReference>
<dbReference type="GO" id="GO:0005524">
    <property type="term" value="F:ATP binding"/>
    <property type="evidence" value="ECO:0007669"/>
    <property type="project" value="UniProtKB-KW"/>
</dbReference>
<evidence type="ECO:0000313" key="12">
    <source>
        <dbReference type="EMBL" id="MEN7548341.1"/>
    </source>
</evidence>
<dbReference type="PANTHER" id="PTHR43394:SF1">
    <property type="entry name" value="ATP-BINDING CASSETTE SUB-FAMILY B MEMBER 10, MITOCHONDRIAL"/>
    <property type="match status" value="1"/>
</dbReference>
<evidence type="ECO:0000256" key="5">
    <source>
        <dbReference type="ARBA" id="ARBA00022741"/>
    </source>
</evidence>
<dbReference type="RefSeq" id="WP_346821120.1">
    <property type="nucleotide sequence ID" value="NZ_JBDKWZ010000005.1"/>
</dbReference>
<evidence type="ECO:0000256" key="8">
    <source>
        <dbReference type="ARBA" id="ARBA00023136"/>
    </source>
</evidence>
<dbReference type="PANTHER" id="PTHR43394">
    <property type="entry name" value="ATP-DEPENDENT PERMEASE MDL1, MITOCHONDRIAL"/>
    <property type="match status" value="1"/>
</dbReference>
<organism evidence="12 13">
    <name type="scientific">Rapidithrix thailandica</name>
    <dbReference type="NCBI Taxonomy" id="413964"/>
    <lineage>
        <taxon>Bacteria</taxon>
        <taxon>Pseudomonadati</taxon>
        <taxon>Bacteroidota</taxon>
        <taxon>Cytophagia</taxon>
        <taxon>Cytophagales</taxon>
        <taxon>Flammeovirgaceae</taxon>
        <taxon>Rapidithrix</taxon>
    </lineage>
</organism>
<dbReference type="InterPro" id="IPR003439">
    <property type="entry name" value="ABC_transporter-like_ATP-bd"/>
</dbReference>
<keyword evidence="7 9" id="KW-1133">Transmembrane helix</keyword>
<dbReference type="PROSITE" id="PS50893">
    <property type="entry name" value="ABC_TRANSPORTER_2"/>
    <property type="match status" value="1"/>
</dbReference>
<dbReference type="GO" id="GO:0015421">
    <property type="term" value="F:ABC-type oligopeptide transporter activity"/>
    <property type="evidence" value="ECO:0007669"/>
    <property type="project" value="TreeGrafter"/>
</dbReference>
<dbReference type="AlphaFoldDB" id="A0AAW9S5J4"/>
<evidence type="ECO:0000256" key="6">
    <source>
        <dbReference type="ARBA" id="ARBA00022840"/>
    </source>
</evidence>
<evidence type="ECO:0000256" key="3">
    <source>
        <dbReference type="ARBA" id="ARBA00022475"/>
    </source>
</evidence>
<keyword evidence="6 12" id="KW-0067">ATP-binding</keyword>
<dbReference type="InterPro" id="IPR027417">
    <property type="entry name" value="P-loop_NTPase"/>
</dbReference>
<keyword evidence="2" id="KW-0813">Transport</keyword>
<keyword evidence="4 9" id="KW-0812">Transmembrane</keyword>
<dbReference type="GO" id="GO:0005886">
    <property type="term" value="C:plasma membrane"/>
    <property type="evidence" value="ECO:0007669"/>
    <property type="project" value="UniProtKB-SubCell"/>
</dbReference>
<evidence type="ECO:0000259" key="10">
    <source>
        <dbReference type="PROSITE" id="PS50893"/>
    </source>
</evidence>
<dbReference type="InterPro" id="IPR039421">
    <property type="entry name" value="Type_1_exporter"/>
</dbReference>
<proteinExistence type="predicted"/>
<protein>
    <submittedName>
        <fullName evidence="12">ABC transporter ATP-binding protein</fullName>
    </submittedName>
</protein>
<evidence type="ECO:0000256" key="4">
    <source>
        <dbReference type="ARBA" id="ARBA00022692"/>
    </source>
</evidence>
<evidence type="ECO:0000256" key="1">
    <source>
        <dbReference type="ARBA" id="ARBA00004651"/>
    </source>
</evidence>
<keyword evidence="5" id="KW-0547">Nucleotide-binding</keyword>
<dbReference type="PROSITE" id="PS50929">
    <property type="entry name" value="ABC_TM1F"/>
    <property type="match status" value="1"/>
</dbReference>
<feature type="domain" description="ABC transmembrane type-1" evidence="11">
    <location>
        <begin position="51"/>
        <end position="333"/>
    </location>
</feature>
<keyword evidence="8 9" id="KW-0472">Membrane</keyword>
<feature type="transmembrane region" description="Helical" evidence="9">
    <location>
        <begin position="171"/>
        <end position="201"/>
    </location>
</feature>
<evidence type="ECO:0000256" key="2">
    <source>
        <dbReference type="ARBA" id="ARBA00022448"/>
    </source>
</evidence>
<dbReference type="Gene3D" id="3.40.50.300">
    <property type="entry name" value="P-loop containing nucleotide triphosphate hydrolases"/>
    <property type="match status" value="1"/>
</dbReference>
<keyword evidence="3" id="KW-1003">Cell membrane</keyword>
<sequence length="614" mass="69646">MRKPQAANNRQKSNFQSFRQQLDALKNLPQFFRLVWEASPWMTLTNAGLRLFKSALPLAMLYVGKLIIDEVVLLSGQEDDPPLSRLWGLLALEFALAIVSDLMNRAITLLDSLLGDLFSNITSVKLIRHAATLDLHQFEDAAFYDKLERARRQTVGRVVLMSLTFSQIQELITLMFLATGLVVFNPWLILILIIAVVPSFIGETHFNEKSYSISRQWTAERRELDYLRYVGASDETAKEIKIFNLAGFLANRFKNVSDKYYQTNKKLAVKRATWGSLLTAVGTVSYYAAYVFILLATVAGSITLGDLTFLSGSFNRMRNSLQSIVMRFADIAEGALYLKDLFDFFDIKPQVKSGTKNYPVPRPIQKGFTFENVGFQYDNNKRWAVRNLSFHLQAGEKLALVGENGAGKTTLVKLLARLYDPTEGRILLDGIDLKDYDLQDLRKTTGVIFQDYVRFQMTASENIAVGNIQEQENKHRINVSAYKSLANTVIDKLPDRYKQVLGRRFAQGVELSGGEWQKIALARAYMGEAQLLILDEPTSSLDARAEHEVFLRFAKLIQGKSAVLISHRFSTVRMADRILFLENGQLKELGTHEELLDKKGKYAELFQLQARGYH</sequence>
<dbReference type="Pfam" id="PF00005">
    <property type="entry name" value="ABC_tran"/>
    <property type="match status" value="1"/>
</dbReference>
<evidence type="ECO:0000259" key="11">
    <source>
        <dbReference type="PROSITE" id="PS50929"/>
    </source>
</evidence>